<organism evidence="2 3">
    <name type="scientific">Streptosporangium carneum</name>
    <dbReference type="NCBI Taxonomy" id="47481"/>
    <lineage>
        <taxon>Bacteria</taxon>
        <taxon>Bacillati</taxon>
        <taxon>Actinomycetota</taxon>
        <taxon>Actinomycetes</taxon>
        <taxon>Streptosporangiales</taxon>
        <taxon>Streptosporangiaceae</taxon>
        <taxon>Streptosporangium</taxon>
    </lineage>
</organism>
<keyword evidence="1" id="KW-1133">Transmembrane helix</keyword>
<feature type="transmembrane region" description="Helical" evidence="1">
    <location>
        <begin position="782"/>
        <end position="805"/>
    </location>
</feature>
<feature type="transmembrane region" description="Helical" evidence="1">
    <location>
        <begin position="434"/>
        <end position="452"/>
    </location>
</feature>
<evidence type="ECO:0008006" key="4">
    <source>
        <dbReference type="Google" id="ProtNLM"/>
    </source>
</evidence>
<feature type="transmembrane region" description="Helical" evidence="1">
    <location>
        <begin position="523"/>
        <end position="547"/>
    </location>
</feature>
<dbReference type="GO" id="GO:0005886">
    <property type="term" value="C:plasma membrane"/>
    <property type="evidence" value="ECO:0007669"/>
    <property type="project" value="UniProtKB-SubCell"/>
</dbReference>
<evidence type="ECO:0000313" key="2">
    <source>
        <dbReference type="EMBL" id="GLK14181.1"/>
    </source>
</evidence>
<name>A0A9W6IA11_9ACTN</name>
<dbReference type="AlphaFoldDB" id="A0A9W6IA11"/>
<evidence type="ECO:0000313" key="3">
    <source>
        <dbReference type="Proteomes" id="UP001143474"/>
    </source>
</evidence>
<dbReference type="EMBL" id="BSEV01000029">
    <property type="protein sequence ID" value="GLK14181.1"/>
    <property type="molecule type" value="Genomic_DNA"/>
</dbReference>
<accession>A0A9W6IA11</accession>
<evidence type="ECO:0000256" key="1">
    <source>
        <dbReference type="SAM" id="Phobius"/>
    </source>
</evidence>
<dbReference type="RefSeq" id="WP_271222429.1">
    <property type="nucleotide sequence ID" value="NZ_BAAAVD010000018.1"/>
</dbReference>
<keyword evidence="1" id="KW-0472">Membrane</keyword>
<feature type="transmembrane region" description="Helical" evidence="1">
    <location>
        <begin position="468"/>
        <end position="488"/>
    </location>
</feature>
<comment type="caution">
    <text evidence="2">The sequence shown here is derived from an EMBL/GenBank/DDBJ whole genome shotgun (WGS) entry which is preliminary data.</text>
</comment>
<sequence>MNPWTLVRANRGVAAVLGLLVLSACLLVAAVPKVTQSAYDEALRDTVAGSEPSRTDLVVVSQRRSGSGRPLTPEALLEAERSFRAALPAELRPVVTPLGTGGSHYGVHKDEVPIISVDGQARSYQYLDLGWLSDTGRRVRYVAGRPPGPPGKLDGGPLFEVALARQAAEKMRLSVGATVLLGDTGKLAARVSGLFEPLDPASRYWLHNTAVRQVMEISKPMADHPDWHATGLVSDASLPELGRLYRNTDYRWVIGVDGPAVTTLRAPGLVEAVSAFRGAVPVVLDGPSPGSLETALDALLTEHLTRLRVAESLLLLFVGGLLAVALGVIALAVRLLAERMSHGLALIRARGASLARIAATATATASAVAAPGAVAGYALSYAVPGPVTPIVHLGPLAVVAATALFAAGHAVTHRWPRFDRRDDVVASRPSPRRITAEASVVVLALAGTYLLRSRGLTTQAGERGSDPFLLLVPAGLTLAVALVVVRCYPYPLRLAARLAVRLRPAVPFLGLALAARARPASTLSALILLPALAVAVFGAVISSGLTVTQTTSAWQQVGARARLDSALPVVPETVERIRRVPGVRAVVTATRTATMMRTDMQRVTLLAVDVPSYRAVLRDGPLVLPDAPVLISPDLENRGTIELVGPRPRTLTPGGVVTGLSRVYGGGPLVLAPPDGSPANTVFVDGEGLDAKLLLAAANLPGAQVTTLDGVLEDIAETPFTATIERAFTVATIALAGYALAAVLVALVTGGAERAGALTHLRALGLSQGQARRLTVLEISPMIVLTAVAGLLLGLALPAALGPGVDLSAYTGGLAVEVYPADLTAPVLLTVGLAAAAMLGAFAYAAFGRGRPLGTALRGLRGEE</sequence>
<feature type="transmembrane region" description="Helical" evidence="1">
    <location>
        <begin position="825"/>
        <end position="847"/>
    </location>
</feature>
<reference evidence="2" key="2">
    <citation type="submission" date="2023-01" db="EMBL/GenBank/DDBJ databases">
        <authorList>
            <person name="Sun Q."/>
            <person name="Evtushenko L."/>
        </authorList>
    </citation>
    <scope>NUCLEOTIDE SEQUENCE</scope>
    <source>
        <strain evidence="2">VKM Ac-2007</strain>
    </source>
</reference>
<dbReference type="Proteomes" id="UP001143474">
    <property type="component" value="Unassembled WGS sequence"/>
</dbReference>
<feature type="transmembrane region" description="Helical" evidence="1">
    <location>
        <begin position="313"/>
        <end position="336"/>
    </location>
</feature>
<gene>
    <name evidence="2" type="ORF">GCM10017600_75930</name>
</gene>
<reference evidence="2" key="1">
    <citation type="journal article" date="2014" name="Int. J. Syst. Evol. Microbiol.">
        <title>Complete genome sequence of Corynebacterium casei LMG S-19264T (=DSM 44701T), isolated from a smear-ripened cheese.</title>
        <authorList>
            <consortium name="US DOE Joint Genome Institute (JGI-PGF)"/>
            <person name="Walter F."/>
            <person name="Albersmeier A."/>
            <person name="Kalinowski J."/>
            <person name="Ruckert C."/>
        </authorList>
    </citation>
    <scope>NUCLEOTIDE SEQUENCE</scope>
    <source>
        <strain evidence="2">VKM Ac-2007</strain>
    </source>
</reference>
<keyword evidence="3" id="KW-1185">Reference proteome</keyword>
<feature type="transmembrane region" description="Helical" evidence="1">
    <location>
        <begin position="390"/>
        <end position="413"/>
    </location>
</feature>
<feature type="transmembrane region" description="Helical" evidence="1">
    <location>
        <begin position="357"/>
        <end position="378"/>
    </location>
</feature>
<protein>
    <recommendedName>
        <fullName evidence="4">ABC transporter permease</fullName>
    </recommendedName>
</protein>
<proteinExistence type="predicted"/>
<keyword evidence="1" id="KW-0812">Transmembrane</keyword>